<dbReference type="GO" id="GO:0022857">
    <property type="term" value="F:transmembrane transporter activity"/>
    <property type="evidence" value="ECO:0007669"/>
    <property type="project" value="InterPro"/>
</dbReference>
<dbReference type="FunFam" id="1.20.1250.20:FF:000196">
    <property type="entry name" value="MFS toxin efflux pump (AflT)"/>
    <property type="match status" value="1"/>
</dbReference>
<sequence>MGNSQDDIGISKANSCDAPITSEAAPAYQSITVPMADITGIGATEIEMIPLGEGGTPTERPKERSKFRMLAILTALFLSLFVAALDQTIVATAIPTISAQLHSASGYTWIGGAYLLANAAAAPIWAKLSDIWGRKPILLSAVATFFASSIICATAKSMRMLIVGRSLQGAAGGGLIQLVNIVLSDLFSMRSRSLYLGLLEMMWALAGGIGPILGGAFTELVSWRWSFWINLPVSGSTFLLLLFFLDVHNPRTKVKEGIKAIDWFGSISILAFMLMLLIGLNFGGVTFPWDSPKVICLVVIGALMSIFFIYSEKKLARFPLMPLRLFHHRSNVASLLVCSAQGFVFIAGEYYLPLYFQSVKEASPLRSGVLILPITITEALMGITVGLLIHRTGRYFELIWIGMILLTIGNGLYIHFNATTSIAEIVGFQLIAGIGAGMLFEPPLIALQALVSQDDCAAATATLGFVRNLSTSLSIVIGGVVFQNSMNIQVPKLEAAGVPSNITHELSGGDAAANVMLVRNISGPAHKMAVKEAFAWSLRNMWILYTCVAAIGCIASPFIVKQALSDEHQETTTGIKMEMEVKRKIGTADVGT</sequence>
<feature type="transmembrane region" description="Helical" evidence="12">
    <location>
        <begin position="368"/>
        <end position="389"/>
    </location>
</feature>
<dbReference type="Proteomes" id="UP000799429">
    <property type="component" value="Unassembled WGS sequence"/>
</dbReference>
<keyword evidence="6 12" id="KW-0812">Transmembrane</keyword>
<dbReference type="GO" id="GO:0005886">
    <property type="term" value="C:plasma membrane"/>
    <property type="evidence" value="ECO:0007669"/>
    <property type="project" value="UniProtKB-SubCell"/>
</dbReference>
<evidence type="ECO:0000313" key="15">
    <source>
        <dbReference type="Proteomes" id="UP000799429"/>
    </source>
</evidence>
<evidence type="ECO:0000256" key="3">
    <source>
        <dbReference type="ARBA" id="ARBA00007520"/>
    </source>
</evidence>
<evidence type="ECO:0000313" key="14">
    <source>
        <dbReference type="EMBL" id="KAF2837468.1"/>
    </source>
</evidence>
<comment type="function">
    <text evidence="9">Efflux pump; part of the gene cluster that mediates the biosynthesis of dothistromin (DOTH), a polyketide toxin very similar in structure to the aflatoxin precursor, versicolorin B. One function of dotC may be to transport early-stage dothistromin biosynthetic intermediates from the cytoplasm into vacuoles, thereby affecting the rate of dothistromin production.</text>
</comment>
<dbReference type="AlphaFoldDB" id="A0A9P4S9E0"/>
<dbReference type="Gene3D" id="1.20.1720.10">
    <property type="entry name" value="Multidrug resistance protein D"/>
    <property type="match status" value="1"/>
</dbReference>
<feature type="transmembrane region" description="Helical" evidence="12">
    <location>
        <begin position="106"/>
        <end position="125"/>
    </location>
</feature>
<keyword evidence="7 12" id="KW-1133">Transmembrane helix</keyword>
<dbReference type="OrthoDB" id="10021397at2759"/>
<evidence type="ECO:0000256" key="10">
    <source>
        <dbReference type="ARBA" id="ARBA00069956"/>
    </source>
</evidence>
<dbReference type="PANTHER" id="PTHR23501:SF158">
    <property type="entry name" value="TRANSPORTER, PUTATIVE (AFU_ORTHOLOGUE AFUA_5G14490)-RELATED"/>
    <property type="match status" value="1"/>
</dbReference>
<feature type="transmembrane region" description="Helical" evidence="12">
    <location>
        <begin position="292"/>
        <end position="311"/>
    </location>
</feature>
<accession>A0A9P4S9E0</accession>
<feature type="transmembrane region" description="Helical" evidence="12">
    <location>
        <begin position="422"/>
        <end position="440"/>
    </location>
</feature>
<keyword evidence="5" id="KW-0926">Vacuole</keyword>
<evidence type="ECO:0000256" key="5">
    <source>
        <dbReference type="ARBA" id="ARBA00022554"/>
    </source>
</evidence>
<protein>
    <recommendedName>
        <fullName evidence="10">Efflux pump dotC</fullName>
    </recommendedName>
    <alternativeName>
        <fullName evidence="11">Dothistromin biosynthesis protein C</fullName>
    </alternativeName>
</protein>
<evidence type="ECO:0000256" key="2">
    <source>
        <dbReference type="ARBA" id="ARBA00004651"/>
    </source>
</evidence>
<evidence type="ECO:0000256" key="4">
    <source>
        <dbReference type="ARBA" id="ARBA00022475"/>
    </source>
</evidence>
<dbReference type="PANTHER" id="PTHR23501">
    <property type="entry name" value="MAJOR FACILITATOR SUPERFAMILY"/>
    <property type="match status" value="1"/>
</dbReference>
<feature type="transmembrane region" description="Helical" evidence="12">
    <location>
        <begin position="260"/>
        <end position="280"/>
    </location>
</feature>
<evidence type="ECO:0000256" key="1">
    <source>
        <dbReference type="ARBA" id="ARBA00004128"/>
    </source>
</evidence>
<feature type="transmembrane region" description="Helical" evidence="12">
    <location>
        <begin position="396"/>
        <end position="416"/>
    </location>
</feature>
<evidence type="ECO:0000256" key="11">
    <source>
        <dbReference type="ARBA" id="ARBA00083178"/>
    </source>
</evidence>
<dbReference type="FunFam" id="1.20.1720.10:FF:000014">
    <property type="entry name" value="MFS drug transporter, putative"/>
    <property type="match status" value="1"/>
</dbReference>
<dbReference type="CDD" id="cd17502">
    <property type="entry name" value="MFS_Azr1_MDR_like"/>
    <property type="match status" value="1"/>
</dbReference>
<reference evidence="14" key="1">
    <citation type="journal article" date="2020" name="Stud. Mycol.">
        <title>101 Dothideomycetes genomes: a test case for predicting lifestyles and emergence of pathogens.</title>
        <authorList>
            <person name="Haridas S."/>
            <person name="Albert R."/>
            <person name="Binder M."/>
            <person name="Bloem J."/>
            <person name="Labutti K."/>
            <person name="Salamov A."/>
            <person name="Andreopoulos B."/>
            <person name="Baker S."/>
            <person name="Barry K."/>
            <person name="Bills G."/>
            <person name="Bluhm B."/>
            <person name="Cannon C."/>
            <person name="Castanera R."/>
            <person name="Culley D."/>
            <person name="Daum C."/>
            <person name="Ezra D."/>
            <person name="Gonzalez J."/>
            <person name="Henrissat B."/>
            <person name="Kuo A."/>
            <person name="Liang C."/>
            <person name="Lipzen A."/>
            <person name="Lutzoni F."/>
            <person name="Magnuson J."/>
            <person name="Mondo S."/>
            <person name="Nolan M."/>
            <person name="Ohm R."/>
            <person name="Pangilinan J."/>
            <person name="Park H.-J."/>
            <person name="Ramirez L."/>
            <person name="Alfaro M."/>
            <person name="Sun H."/>
            <person name="Tritt A."/>
            <person name="Yoshinaga Y."/>
            <person name="Zwiers L.-H."/>
            <person name="Turgeon B."/>
            <person name="Goodwin S."/>
            <person name="Spatafora J."/>
            <person name="Crous P."/>
            <person name="Grigoriev I."/>
        </authorList>
    </citation>
    <scope>NUCLEOTIDE SEQUENCE</scope>
    <source>
        <strain evidence="14">CBS 101060</strain>
    </source>
</reference>
<dbReference type="InterPro" id="IPR036259">
    <property type="entry name" value="MFS_trans_sf"/>
</dbReference>
<dbReference type="GO" id="GO:0005774">
    <property type="term" value="C:vacuolar membrane"/>
    <property type="evidence" value="ECO:0007669"/>
    <property type="project" value="UniProtKB-SubCell"/>
</dbReference>
<feature type="transmembrane region" description="Helical" evidence="12">
    <location>
        <begin position="70"/>
        <end position="94"/>
    </location>
</feature>
<feature type="transmembrane region" description="Helical" evidence="12">
    <location>
        <begin position="225"/>
        <end position="248"/>
    </location>
</feature>
<dbReference type="InterPro" id="IPR020846">
    <property type="entry name" value="MFS_dom"/>
</dbReference>
<keyword evidence="8 12" id="KW-0472">Membrane</keyword>
<gene>
    <name evidence="14" type="ORF">M501DRAFT_995399</name>
</gene>
<name>A0A9P4S9E0_9PEZI</name>
<dbReference type="Gene3D" id="1.20.1250.20">
    <property type="entry name" value="MFS general substrate transporter like domains"/>
    <property type="match status" value="1"/>
</dbReference>
<organism evidence="14 15">
    <name type="scientific">Patellaria atrata CBS 101060</name>
    <dbReference type="NCBI Taxonomy" id="1346257"/>
    <lineage>
        <taxon>Eukaryota</taxon>
        <taxon>Fungi</taxon>
        <taxon>Dikarya</taxon>
        <taxon>Ascomycota</taxon>
        <taxon>Pezizomycotina</taxon>
        <taxon>Dothideomycetes</taxon>
        <taxon>Dothideomycetes incertae sedis</taxon>
        <taxon>Patellariales</taxon>
        <taxon>Patellariaceae</taxon>
        <taxon>Patellaria</taxon>
    </lineage>
</organism>
<keyword evidence="4" id="KW-1003">Cell membrane</keyword>
<evidence type="ECO:0000256" key="7">
    <source>
        <dbReference type="ARBA" id="ARBA00022989"/>
    </source>
</evidence>
<evidence type="ECO:0000259" key="13">
    <source>
        <dbReference type="PROSITE" id="PS50850"/>
    </source>
</evidence>
<comment type="subcellular location">
    <subcellularLocation>
        <location evidence="2">Cell membrane</location>
        <topology evidence="2">Multi-pass membrane protein</topology>
    </subcellularLocation>
    <subcellularLocation>
        <location evidence="1">Vacuole membrane</location>
        <topology evidence="1">Multi-pass membrane protein</topology>
    </subcellularLocation>
</comment>
<evidence type="ECO:0000256" key="9">
    <source>
        <dbReference type="ARBA" id="ARBA00057269"/>
    </source>
</evidence>
<dbReference type="Pfam" id="PF07690">
    <property type="entry name" value="MFS_1"/>
    <property type="match status" value="1"/>
</dbReference>
<dbReference type="SUPFAM" id="SSF103473">
    <property type="entry name" value="MFS general substrate transporter"/>
    <property type="match status" value="1"/>
</dbReference>
<feature type="transmembrane region" description="Helical" evidence="12">
    <location>
        <begin position="332"/>
        <end position="356"/>
    </location>
</feature>
<comment type="caution">
    <text evidence="14">The sequence shown here is derived from an EMBL/GenBank/DDBJ whole genome shotgun (WGS) entry which is preliminary data.</text>
</comment>
<evidence type="ECO:0000256" key="12">
    <source>
        <dbReference type="SAM" id="Phobius"/>
    </source>
</evidence>
<evidence type="ECO:0000256" key="6">
    <source>
        <dbReference type="ARBA" id="ARBA00022692"/>
    </source>
</evidence>
<comment type="similarity">
    <text evidence="3">Belongs to the major facilitator superfamily. TCR/Tet family.</text>
</comment>
<evidence type="ECO:0000256" key="8">
    <source>
        <dbReference type="ARBA" id="ARBA00023136"/>
    </source>
</evidence>
<feature type="transmembrane region" description="Helical" evidence="12">
    <location>
        <begin position="194"/>
        <end position="213"/>
    </location>
</feature>
<feature type="domain" description="Major facilitator superfamily (MFS) profile" evidence="13">
    <location>
        <begin position="72"/>
        <end position="564"/>
    </location>
</feature>
<feature type="transmembrane region" description="Helical" evidence="12">
    <location>
        <begin position="542"/>
        <end position="560"/>
    </location>
</feature>
<proteinExistence type="inferred from homology"/>
<dbReference type="EMBL" id="MU006099">
    <property type="protein sequence ID" value="KAF2837468.1"/>
    <property type="molecule type" value="Genomic_DNA"/>
</dbReference>
<feature type="transmembrane region" description="Helical" evidence="12">
    <location>
        <begin position="137"/>
        <end position="158"/>
    </location>
</feature>
<dbReference type="InterPro" id="IPR011701">
    <property type="entry name" value="MFS"/>
</dbReference>
<dbReference type="PROSITE" id="PS50850">
    <property type="entry name" value="MFS"/>
    <property type="match status" value="1"/>
</dbReference>
<feature type="transmembrane region" description="Helical" evidence="12">
    <location>
        <begin position="170"/>
        <end position="187"/>
    </location>
</feature>
<keyword evidence="15" id="KW-1185">Reference proteome</keyword>